<reference evidence="1" key="1">
    <citation type="submission" date="2025-05" db="UniProtKB">
        <authorList>
            <consortium name="EnsemblMetazoa"/>
        </authorList>
    </citation>
    <scope>IDENTIFICATION</scope>
</reference>
<dbReference type="Proteomes" id="UP001652700">
    <property type="component" value="Unplaced"/>
</dbReference>
<dbReference type="RefSeq" id="XP_050515104.1">
    <property type="nucleotide sequence ID" value="XM_050659147.1"/>
</dbReference>
<protein>
    <recommendedName>
        <fullName evidence="3">Nucleic-acid-binding protein from transposon X-element</fullName>
    </recommendedName>
</protein>
<dbReference type="GeneID" id="126890289"/>
<accession>A0ABM5KY36</accession>
<proteinExistence type="predicted"/>
<name>A0ABM5KY36_DIAVI</name>
<evidence type="ECO:0000313" key="1">
    <source>
        <dbReference type="EnsemblMetazoa" id="XP_050515104.1"/>
    </source>
</evidence>
<evidence type="ECO:0000313" key="2">
    <source>
        <dbReference type="Proteomes" id="UP001652700"/>
    </source>
</evidence>
<dbReference type="EnsemblMetazoa" id="XM_050659147.1">
    <property type="protein sequence ID" value="XP_050515104.1"/>
    <property type="gene ID" value="LOC126890289"/>
</dbReference>
<sequence>MNINKNKFMEISKNPVDNIHLTLEVSQQPANVSTNNTQESSEFVFQRRQRRSYANAAASSRPKNQNVVNAINDPTLSEYLIKDLPKDICNKRTFFRQLNATKLLSNKIHSCKVLSHGIANLRLFNSINAEDIEKSIHKATGQTMVTVHSRNKNSNSSNRDPTYLFCITGIDVDYTEDEITTFLAEQEFPVEKLWRVKSFRLGRDSKVVKVVTKSLDKYTTALSRGITLDGEIYNVELPHSSDPTIPTPKYCSKCCTNGHSIDECPEKAFVCPHCGGNHKSSVCTKQQDPKCPNCSGEHPAYSNKCPERHTIPTAPHEVQPLSIERSFPPFDLPTKTKNILSIQTALLLNMLPELREHIAAITANLISQVYRSHHG</sequence>
<keyword evidence="2" id="KW-1185">Reference proteome</keyword>
<organism evidence="1 2">
    <name type="scientific">Diabrotica virgifera virgifera</name>
    <name type="common">western corn rootworm</name>
    <dbReference type="NCBI Taxonomy" id="50390"/>
    <lineage>
        <taxon>Eukaryota</taxon>
        <taxon>Metazoa</taxon>
        <taxon>Ecdysozoa</taxon>
        <taxon>Arthropoda</taxon>
        <taxon>Hexapoda</taxon>
        <taxon>Insecta</taxon>
        <taxon>Pterygota</taxon>
        <taxon>Neoptera</taxon>
        <taxon>Endopterygota</taxon>
        <taxon>Coleoptera</taxon>
        <taxon>Polyphaga</taxon>
        <taxon>Cucujiformia</taxon>
        <taxon>Chrysomeloidea</taxon>
        <taxon>Chrysomelidae</taxon>
        <taxon>Galerucinae</taxon>
        <taxon>Diabroticina</taxon>
        <taxon>Diabroticites</taxon>
        <taxon>Diabrotica</taxon>
    </lineage>
</organism>
<evidence type="ECO:0008006" key="3">
    <source>
        <dbReference type="Google" id="ProtNLM"/>
    </source>
</evidence>